<comment type="caution">
    <text evidence="2">The sequence shown here is derived from an EMBL/GenBank/DDBJ whole genome shotgun (WGS) entry which is preliminary data.</text>
</comment>
<organism evidence="2 3">
    <name type="scientific">Mucilaginibacter terrenus</name>
    <dbReference type="NCBI Taxonomy" id="2482727"/>
    <lineage>
        <taxon>Bacteria</taxon>
        <taxon>Pseudomonadati</taxon>
        <taxon>Bacteroidota</taxon>
        <taxon>Sphingobacteriia</taxon>
        <taxon>Sphingobacteriales</taxon>
        <taxon>Sphingobacteriaceae</taxon>
        <taxon>Mucilaginibacter</taxon>
    </lineage>
</organism>
<accession>A0A3E2NPX3</accession>
<dbReference type="PROSITE" id="PS51257">
    <property type="entry name" value="PROKAR_LIPOPROTEIN"/>
    <property type="match status" value="1"/>
</dbReference>
<gene>
    <name evidence="2" type="ORF">DYU05_12620</name>
</gene>
<dbReference type="OrthoDB" id="1099872at2"/>
<dbReference type="AlphaFoldDB" id="A0A3E2NPX3"/>
<dbReference type="RefSeq" id="WP_117383466.1">
    <property type="nucleotide sequence ID" value="NZ_QWDE01000002.1"/>
</dbReference>
<dbReference type="Proteomes" id="UP000260823">
    <property type="component" value="Unassembled WGS sequence"/>
</dbReference>
<evidence type="ECO:0008006" key="4">
    <source>
        <dbReference type="Google" id="ProtNLM"/>
    </source>
</evidence>
<feature type="transmembrane region" description="Helical" evidence="1">
    <location>
        <begin position="46"/>
        <end position="69"/>
    </location>
</feature>
<dbReference type="EMBL" id="QWDE01000002">
    <property type="protein sequence ID" value="RFZ82991.1"/>
    <property type="molecule type" value="Genomic_DNA"/>
</dbReference>
<feature type="transmembrane region" description="Helical" evidence="1">
    <location>
        <begin position="9"/>
        <end position="34"/>
    </location>
</feature>
<keyword evidence="1" id="KW-0812">Transmembrane</keyword>
<name>A0A3E2NPX3_9SPHI</name>
<proteinExistence type="predicted"/>
<protein>
    <recommendedName>
        <fullName evidence="4">DUF1682 domain-containing protein</fullName>
    </recommendedName>
</protein>
<evidence type="ECO:0000256" key="1">
    <source>
        <dbReference type="SAM" id="Phobius"/>
    </source>
</evidence>
<evidence type="ECO:0000313" key="3">
    <source>
        <dbReference type="Proteomes" id="UP000260823"/>
    </source>
</evidence>
<sequence length="122" mass="14361">MKPHNRKKLFLIPFGILACLALASYAVMLLWNALLPDILHVGTISYWQAAGIFILSKILFGFGGPRGGGAPWMRRKRMMEEHFRNMGPEERTKFKEQWRDRCNWGKRRWDWQEPKEEAKADN</sequence>
<reference evidence="2 3" key="1">
    <citation type="submission" date="2018-08" db="EMBL/GenBank/DDBJ databases">
        <title>Mucilaginibacter terrae sp. nov., isolated from manganese diggings.</title>
        <authorList>
            <person name="Huang Y."/>
            <person name="Zhou Z."/>
        </authorList>
    </citation>
    <scope>NUCLEOTIDE SEQUENCE [LARGE SCALE GENOMIC DNA]</scope>
    <source>
        <strain evidence="2 3">ZH6</strain>
    </source>
</reference>
<evidence type="ECO:0000313" key="2">
    <source>
        <dbReference type="EMBL" id="RFZ82991.1"/>
    </source>
</evidence>
<keyword evidence="1" id="KW-0472">Membrane</keyword>
<keyword evidence="3" id="KW-1185">Reference proteome</keyword>
<keyword evidence="1" id="KW-1133">Transmembrane helix</keyword>